<evidence type="ECO:0000313" key="14">
    <source>
        <dbReference type="Proteomes" id="UP000031129"/>
    </source>
</evidence>
<proteinExistence type="inferred from homology"/>
<dbReference type="InterPro" id="IPR012337">
    <property type="entry name" value="RNaseH-like_sf"/>
</dbReference>
<evidence type="ECO:0000256" key="1">
    <source>
        <dbReference type="ARBA" id="ARBA00000077"/>
    </source>
</evidence>
<comment type="subcellular location">
    <subcellularLocation>
        <location evidence="3">Cytoplasm</location>
    </subcellularLocation>
</comment>
<evidence type="ECO:0000256" key="11">
    <source>
        <dbReference type="RuleBase" id="RU003515"/>
    </source>
</evidence>
<organism evidence="13 14">
    <name type="scientific">Mesomycoplasma flocculare ATCC 27399</name>
    <dbReference type="NCBI Taxonomy" id="743971"/>
    <lineage>
        <taxon>Bacteria</taxon>
        <taxon>Bacillati</taxon>
        <taxon>Mycoplasmatota</taxon>
        <taxon>Mycoplasmoidales</taxon>
        <taxon>Metamycoplasmataceae</taxon>
        <taxon>Mesomycoplasma</taxon>
    </lineage>
</organism>
<dbReference type="InterPro" id="IPR036397">
    <property type="entry name" value="RNaseH_sf"/>
</dbReference>
<comment type="similarity">
    <text evidence="4">Belongs to the RNase HII family. RnhC subfamily.</text>
</comment>
<keyword evidence="8 10" id="KW-0255">Endonuclease</keyword>
<dbReference type="PANTHER" id="PTHR10954:SF23">
    <property type="entry name" value="RIBONUCLEASE"/>
    <property type="match status" value="1"/>
</dbReference>
<dbReference type="GO" id="GO:0005737">
    <property type="term" value="C:cytoplasm"/>
    <property type="evidence" value="ECO:0007669"/>
    <property type="project" value="UniProtKB-SubCell"/>
</dbReference>
<comment type="function">
    <text evidence="2 11">Endonuclease that specifically degrades the RNA of RNA-DNA hybrids.</text>
</comment>
<evidence type="ECO:0000256" key="10">
    <source>
        <dbReference type="PROSITE-ProRule" id="PRU01319"/>
    </source>
</evidence>
<dbReference type="CDD" id="cd06590">
    <property type="entry name" value="RNase_HII_bacteria_HIII_like"/>
    <property type="match status" value="1"/>
</dbReference>
<keyword evidence="7 10" id="KW-0479">Metal-binding</keyword>
<dbReference type="PANTHER" id="PTHR10954">
    <property type="entry name" value="RIBONUCLEASE H2 SUBUNIT A"/>
    <property type="match status" value="1"/>
</dbReference>
<feature type="binding site" evidence="10">
    <location>
        <position position="20"/>
    </location>
    <ligand>
        <name>a divalent metal cation</name>
        <dbReference type="ChEBI" id="CHEBI:60240"/>
    </ligand>
</feature>
<comment type="catalytic activity">
    <reaction evidence="1 10 11">
        <text>Endonucleolytic cleavage to 5'-phosphomonoester.</text>
        <dbReference type="EC" id="3.1.26.4"/>
    </reaction>
</comment>
<evidence type="ECO:0000256" key="9">
    <source>
        <dbReference type="ARBA" id="ARBA00022801"/>
    </source>
</evidence>
<evidence type="ECO:0000256" key="6">
    <source>
        <dbReference type="ARBA" id="ARBA00022722"/>
    </source>
</evidence>
<keyword evidence="5" id="KW-0963">Cytoplasm</keyword>
<evidence type="ECO:0000256" key="3">
    <source>
        <dbReference type="ARBA" id="ARBA00004496"/>
    </source>
</evidence>
<accession>A0A0A8E805</accession>
<dbReference type="InterPro" id="IPR001352">
    <property type="entry name" value="RNase_HII/HIII"/>
</dbReference>
<sequence length="246" mass="28366">MILSKSGLYNLNDLVVGCDEVGVGEYFTNLTVCCTVFRENEIKNALLDQIVDSKLLTAKKIADLFKILEKKIKHRFISLEMKEYNQLIQKGLNSHEIKSLLYFKVLNSLILDLKNEKINKIFIDGFVSARKFGEYLAKISKIFEIEPWDFQEFPLILEKKADTKIKQVGAASIIAKYALNQKFAQRQTKWNTFFPAGSNQIEKIIAFCIIQIKKYGKIFLEENVKLHFSITKKILAKLEEESKKNG</sequence>
<dbReference type="OrthoDB" id="9777935at2"/>
<comment type="cofactor">
    <cofactor evidence="10">
        <name>Mn(2+)</name>
        <dbReference type="ChEBI" id="CHEBI:29035"/>
    </cofactor>
    <cofactor evidence="10">
        <name>Mg(2+)</name>
        <dbReference type="ChEBI" id="CHEBI:18420"/>
    </cofactor>
    <text evidence="10">Manganese or magnesium. Binds 1 divalent metal ion per monomer in the absence of substrate. May bind a second metal ion after substrate binding.</text>
</comment>
<dbReference type="GO" id="GO:0032299">
    <property type="term" value="C:ribonuclease H2 complex"/>
    <property type="evidence" value="ECO:0007669"/>
    <property type="project" value="TreeGrafter"/>
</dbReference>
<keyword evidence="9 10" id="KW-0378">Hydrolase</keyword>
<evidence type="ECO:0000256" key="2">
    <source>
        <dbReference type="ARBA" id="ARBA00004065"/>
    </source>
</evidence>
<evidence type="ECO:0000259" key="12">
    <source>
        <dbReference type="PROSITE" id="PS51975"/>
    </source>
</evidence>
<dbReference type="GO" id="GO:0046872">
    <property type="term" value="F:metal ion binding"/>
    <property type="evidence" value="ECO:0007669"/>
    <property type="project" value="UniProtKB-KW"/>
</dbReference>
<feature type="domain" description="RNase H type-2" evidence="12">
    <location>
        <begin position="13"/>
        <end position="240"/>
    </location>
</feature>
<evidence type="ECO:0000256" key="5">
    <source>
        <dbReference type="ARBA" id="ARBA00022490"/>
    </source>
</evidence>
<dbReference type="RefSeq" id="WP_002557724.1">
    <property type="nucleotide sequence ID" value="NZ_CP007585.1"/>
</dbReference>
<reference evidence="13 14" key="1">
    <citation type="journal article" date="2015" name="Genome Announc.">
        <title>Complete Genome Sequence of Mycoplasma flocculare Strain Ms42T (ATCC 27399T).</title>
        <authorList>
            <person name="Calcutt M.J."/>
            <person name="Foecking M.F."/>
            <person name="Heidari M.B."/>
            <person name="McIntosh M.A."/>
        </authorList>
    </citation>
    <scope>NUCLEOTIDE SEQUENCE [LARGE SCALE GENOMIC DNA]</scope>
    <source>
        <strain evidence="14">ATCC 27399</strain>
    </source>
</reference>
<evidence type="ECO:0000256" key="8">
    <source>
        <dbReference type="ARBA" id="ARBA00022759"/>
    </source>
</evidence>
<dbReference type="EC" id="3.1.26.4" evidence="11"/>
<dbReference type="Proteomes" id="UP000031129">
    <property type="component" value="Chromosome"/>
</dbReference>
<dbReference type="GO" id="GO:0043137">
    <property type="term" value="P:DNA replication, removal of RNA primer"/>
    <property type="evidence" value="ECO:0007669"/>
    <property type="project" value="TreeGrafter"/>
</dbReference>
<protein>
    <recommendedName>
        <fullName evidence="11">Ribonuclease</fullName>
        <ecNumber evidence="11">3.1.26.4</ecNumber>
    </recommendedName>
</protein>
<dbReference type="InterPro" id="IPR024567">
    <property type="entry name" value="RNase_HII/HIII_dom"/>
</dbReference>
<evidence type="ECO:0000313" key="13">
    <source>
        <dbReference type="EMBL" id="AJC50064.1"/>
    </source>
</evidence>
<dbReference type="GO" id="GO:0003723">
    <property type="term" value="F:RNA binding"/>
    <property type="evidence" value="ECO:0007669"/>
    <property type="project" value="UniProtKB-UniRule"/>
</dbReference>
<dbReference type="GO" id="GO:0006298">
    <property type="term" value="P:mismatch repair"/>
    <property type="evidence" value="ECO:0007669"/>
    <property type="project" value="TreeGrafter"/>
</dbReference>
<dbReference type="Gene3D" id="3.30.420.10">
    <property type="entry name" value="Ribonuclease H-like superfamily/Ribonuclease H"/>
    <property type="match status" value="1"/>
</dbReference>
<gene>
    <name evidence="13" type="primary">rnhC</name>
    <name evidence="13" type="ORF">MYF_02865</name>
</gene>
<evidence type="ECO:0000256" key="7">
    <source>
        <dbReference type="ARBA" id="ARBA00022723"/>
    </source>
</evidence>
<dbReference type="SUPFAM" id="SSF53098">
    <property type="entry name" value="Ribonuclease H-like"/>
    <property type="match status" value="1"/>
</dbReference>
<dbReference type="GO" id="GO:0004523">
    <property type="term" value="F:RNA-DNA hybrid ribonuclease activity"/>
    <property type="evidence" value="ECO:0007669"/>
    <property type="project" value="UniProtKB-UniRule"/>
</dbReference>
<dbReference type="AlphaFoldDB" id="A0A0A8E805"/>
<dbReference type="HOGENOM" id="CLU_059546_2_0_14"/>
<evidence type="ECO:0000256" key="4">
    <source>
        <dbReference type="ARBA" id="ARBA00008378"/>
    </source>
</evidence>
<feature type="binding site" evidence="10">
    <location>
        <position position="19"/>
    </location>
    <ligand>
        <name>a divalent metal cation</name>
        <dbReference type="ChEBI" id="CHEBI:60240"/>
    </ligand>
</feature>
<dbReference type="Pfam" id="PF01351">
    <property type="entry name" value="RNase_HII"/>
    <property type="match status" value="1"/>
</dbReference>
<dbReference type="PROSITE" id="PS51975">
    <property type="entry name" value="RNASE_H_2"/>
    <property type="match status" value="1"/>
</dbReference>
<dbReference type="STRING" id="743971.MYF_02865"/>
<keyword evidence="14" id="KW-1185">Reference proteome</keyword>
<keyword evidence="6 10" id="KW-0540">Nuclease</keyword>
<feature type="binding site" evidence="10">
    <location>
        <position position="124"/>
    </location>
    <ligand>
        <name>a divalent metal cation</name>
        <dbReference type="ChEBI" id="CHEBI:60240"/>
    </ligand>
</feature>
<name>A0A0A8E805_MESFC</name>
<dbReference type="KEGG" id="mfq:MYF_02865"/>
<dbReference type="EMBL" id="CP007585">
    <property type="protein sequence ID" value="AJC50064.1"/>
    <property type="molecule type" value="Genomic_DNA"/>
</dbReference>